<evidence type="ECO:0008006" key="2">
    <source>
        <dbReference type="Google" id="ProtNLM"/>
    </source>
</evidence>
<organism evidence="1">
    <name type="scientific">Pontimicrobium sp. SW4</name>
    <dbReference type="NCBI Taxonomy" id="3153519"/>
    <lineage>
        <taxon>Bacteria</taxon>
        <taxon>Pseudomonadati</taxon>
        <taxon>Bacteroidota</taxon>
        <taxon>Flavobacteriia</taxon>
        <taxon>Flavobacteriales</taxon>
        <taxon>Flavobacteriaceae</taxon>
        <taxon>Pontimicrobium</taxon>
    </lineage>
</organism>
<dbReference type="Gene3D" id="3.40.50.150">
    <property type="entry name" value="Vaccinia Virus protein VP39"/>
    <property type="match status" value="1"/>
</dbReference>
<gene>
    <name evidence="1" type="ORF">ABGB03_03705</name>
</gene>
<evidence type="ECO:0000313" key="1">
    <source>
        <dbReference type="EMBL" id="XBG62012.1"/>
    </source>
</evidence>
<proteinExistence type="predicted"/>
<dbReference type="RefSeq" id="WP_347924932.1">
    <property type="nucleotide sequence ID" value="NZ_CP157199.1"/>
</dbReference>
<protein>
    <recommendedName>
        <fullName evidence="2">Class I SAM-dependent methyltransferase</fullName>
    </recommendedName>
</protein>
<reference evidence="1" key="1">
    <citation type="submission" date="2024-05" db="EMBL/GenBank/DDBJ databases">
        <title>Pontimicrobium maritimus sp. nov., isolated form sea water.</title>
        <authorList>
            <person name="Muhammad N."/>
            <person name="Vuong T.Q."/>
            <person name="Han H.L."/>
            <person name="Kim S.-G."/>
        </authorList>
    </citation>
    <scope>NUCLEOTIDE SEQUENCE</scope>
    <source>
        <strain evidence="1">SW4</strain>
    </source>
</reference>
<dbReference type="EMBL" id="CP157199">
    <property type="protein sequence ID" value="XBG62012.1"/>
    <property type="molecule type" value="Genomic_DNA"/>
</dbReference>
<accession>A0AAU7BUQ9</accession>
<dbReference type="InterPro" id="IPR029063">
    <property type="entry name" value="SAM-dependent_MTases_sf"/>
</dbReference>
<sequence length="240" mass="28220">MFQKIKKTVEEFRQRDRKILNATLENEWANVYHDSIRGKAWLEELPLNIGRWAGNYAFFYVLNRVLADYKPKKILEFGLGESSKFINATLKNELTESTHKIIEESNEWKNHFITNHDLSSHSKIVICPLKKEEVKGFSVNIYDSLDKYTKSKFDLYVVDGPFGSARYSRYDIVKLAEHFEATDEFIIIFDDYNRQGEQDTVKELLLLFKKLNITIYKGIYVGSKRVLVLGTQKYKFIESF</sequence>
<dbReference type="AlphaFoldDB" id="A0AAU7BUQ9"/>
<name>A0AAU7BUQ9_9FLAO</name>